<protein>
    <submittedName>
        <fullName evidence="3">B-cell CLL/lymphoma 7 protein family member C-like</fullName>
    </submittedName>
</protein>
<feature type="compositionally biased region" description="Basic and acidic residues" evidence="2">
    <location>
        <begin position="175"/>
        <end position="193"/>
    </location>
</feature>
<reference evidence="3 4" key="1">
    <citation type="submission" date="2021-05" db="EMBL/GenBank/DDBJ databases">
        <authorList>
            <person name="Zahm M."/>
            <person name="Klopp C."/>
            <person name="Cabau C."/>
            <person name="Kuhl H."/>
            <person name="Suciu R."/>
            <person name="Ciorpac M."/>
            <person name="Holostenco D."/>
            <person name="Gessner J."/>
            <person name="Wuertz S."/>
            <person name="Hohne C."/>
            <person name="Stock M."/>
            <person name="Gislard M."/>
            <person name="Lluch J."/>
            <person name="Milhes M."/>
            <person name="Lampietro C."/>
            <person name="Lopez Roques C."/>
            <person name="Donnadieu C."/>
            <person name="Du K."/>
            <person name="Schartl M."/>
            <person name="Guiguen Y."/>
        </authorList>
    </citation>
    <scope>NUCLEOTIDE SEQUENCE [LARGE SCALE GENOMIC DNA]</scope>
    <source>
        <strain evidence="3">Hh-F2</strain>
        <tissue evidence="3">Blood</tissue>
    </source>
</reference>
<dbReference type="EMBL" id="JAHFZB010000048">
    <property type="protein sequence ID" value="KAK6467725.1"/>
    <property type="molecule type" value="Genomic_DNA"/>
</dbReference>
<evidence type="ECO:0000256" key="1">
    <source>
        <dbReference type="ARBA" id="ARBA00010326"/>
    </source>
</evidence>
<feature type="region of interest" description="Disordered" evidence="2">
    <location>
        <begin position="60"/>
        <end position="82"/>
    </location>
</feature>
<dbReference type="PANTHER" id="PTHR12767:SF10">
    <property type="entry name" value="B-CELL CLL_LYMPHOMA 7 PROTEIN FAMILY MEMBER C"/>
    <property type="match status" value="1"/>
</dbReference>
<sequence>MSGRTVRAETRSRAKDDFKKVMAAIDKVRRWEKRWVTVGETSLRIFKWVPIIDPRDEEKSRVLDGPMERQTEREKRPRGAGLKHNPALLMMDLNGSPPCTLKGATTVSPSGIEPPNPPCRVSPEPLLSSPLIKVSHSKKSPITPSFPYGLIPPFTERLFYSSLLSEHSQDPPLLFKEDSLPETPAHKVGDPKI</sequence>
<evidence type="ECO:0000313" key="3">
    <source>
        <dbReference type="EMBL" id="KAK6467725.1"/>
    </source>
</evidence>
<dbReference type="InterPro" id="IPR006804">
    <property type="entry name" value="BCL7"/>
</dbReference>
<evidence type="ECO:0000256" key="2">
    <source>
        <dbReference type="SAM" id="MobiDB-lite"/>
    </source>
</evidence>
<dbReference type="PANTHER" id="PTHR12767">
    <property type="entry name" value="BCL7 RELATED"/>
    <property type="match status" value="1"/>
</dbReference>
<feature type="region of interest" description="Disordered" evidence="2">
    <location>
        <begin position="170"/>
        <end position="193"/>
    </location>
</feature>
<comment type="caution">
    <text evidence="3">The sequence shown here is derived from an EMBL/GenBank/DDBJ whole genome shotgun (WGS) entry which is preliminary data.</text>
</comment>
<evidence type="ECO:0000313" key="4">
    <source>
        <dbReference type="Proteomes" id="UP001369086"/>
    </source>
</evidence>
<feature type="compositionally biased region" description="Basic and acidic residues" evidence="2">
    <location>
        <begin position="60"/>
        <end position="77"/>
    </location>
</feature>
<organism evidence="3 4">
    <name type="scientific">Huso huso</name>
    <name type="common">Beluga</name>
    <name type="synonym">Acipenser huso</name>
    <dbReference type="NCBI Taxonomy" id="61971"/>
    <lineage>
        <taxon>Eukaryota</taxon>
        <taxon>Metazoa</taxon>
        <taxon>Chordata</taxon>
        <taxon>Craniata</taxon>
        <taxon>Vertebrata</taxon>
        <taxon>Euteleostomi</taxon>
        <taxon>Actinopterygii</taxon>
        <taxon>Chondrostei</taxon>
        <taxon>Acipenseriformes</taxon>
        <taxon>Acipenseridae</taxon>
        <taxon>Huso</taxon>
    </lineage>
</organism>
<comment type="similarity">
    <text evidence="1">Belongs to the BCL7 family.</text>
</comment>
<keyword evidence="4" id="KW-1185">Reference proteome</keyword>
<accession>A0ABR0Y649</accession>
<name>A0ABR0Y649_HUSHU</name>
<dbReference type="Proteomes" id="UP001369086">
    <property type="component" value="Unassembled WGS sequence"/>
</dbReference>
<proteinExistence type="inferred from homology"/>
<gene>
    <name evidence="3" type="ORF">HHUSO_G34775</name>
</gene>
<dbReference type="Pfam" id="PF04714">
    <property type="entry name" value="BCL_N"/>
    <property type="match status" value="1"/>
</dbReference>